<proteinExistence type="predicted"/>
<dbReference type="AlphaFoldDB" id="A0A073IR01"/>
<evidence type="ECO:0000313" key="2">
    <source>
        <dbReference type="EMBL" id="KEJ87832.1"/>
    </source>
</evidence>
<protein>
    <recommendedName>
        <fullName evidence="4">Stability/partitioning determinant</fullName>
    </recommendedName>
</protein>
<name>A0A073IR01_9RHOB</name>
<dbReference type="Proteomes" id="UP000027734">
    <property type="component" value="Unassembled WGS sequence"/>
</dbReference>
<gene>
    <name evidence="2" type="ORF">DSW25_04955</name>
</gene>
<feature type="compositionally biased region" description="Low complexity" evidence="1">
    <location>
        <begin position="28"/>
        <end position="45"/>
    </location>
</feature>
<organism evidence="2 3">
    <name type="scientific">Sulfitobacter donghicola DSW-25 = KCTC 12864 = JCM 14565</name>
    <dbReference type="NCBI Taxonomy" id="1300350"/>
    <lineage>
        <taxon>Bacteria</taxon>
        <taxon>Pseudomonadati</taxon>
        <taxon>Pseudomonadota</taxon>
        <taxon>Alphaproteobacteria</taxon>
        <taxon>Rhodobacterales</taxon>
        <taxon>Roseobacteraceae</taxon>
        <taxon>Sulfitobacter</taxon>
    </lineage>
</organism>
<accession>A0A073IR01</accession>
<comment type="caution">
    <text evidence="2">The sequence shown here is derived from an EMBL/GenBank/DDBJ whole genome shotgun (WGS) entry which is preliminary data.</text>
</comment>
<evidence type="ECO:0000313" key="3">
    <source>
        <dbReference type="Proteomes" id="UP000027734"/>
    </source>
</evidence>
<sequence>MSMKKPAQLSDNLLSMRPRKGEAKPQTEQEAAQPAAKTEPAEPAKSGSAAPTSKTTPRRRRRLSDKKMQLNLRVSEKSLERFTQFADDEGVIFGDLFEKMLDAYEEKKK</sequence>
<evidence type="ECO:0008006" key="4">
    <source>
        <dbReference type="Google" id="ProtNLM"/>
    </source>
</evidence>
<dbReference type="EMBL" id="JAMC01000014">
    <property type="protein sequence ID" value="KEJ87832.1"/>
    <property type="molecule type" value="Genomic_DNA"/>
</dbReference>
<evidence type="ECO:0000256" key="1">
    <source>
        <dbReference type="SAM" id="MobiDB-lite"/>
    </source>
</evidence>
<reference evidence="2 3" key="1">
    <citation type="submission" date="2014-01" db="EMBL/GenBank/DDBJ databases">
        <title>Sulfitobacter donghicola JCM 14565 Genome Sequencing.</title>
        <authorList>
            <person name="Lai Q."/>
            <person name="Hong Z."/>
        </authorList>
    </citation>
    <scope>NUCLEOTIDE SEQUENCE [LARGE SCALE GENOMIC DNA]</scope>
    <source>
        <strain evidence="2 3">JCM 14565</strain>
    </source>
</reference>
<feature type="region of interest" description="Disordered" evidence="1">
    <location>
        <begin position="1"/>
        <end position="69"/>
    </location>
</feature>
<keyword evidence="3" id="KW-1185">Reference proteome</keyword>